<protein>
    <recommendedName>
        <fullName evidence="4">Cell shape determination protein CcmA</fullName>
    </recommendedName>
</protein>
<dbReference type="PANTHER" id="PTHR35024">
    <property type="entry name" value="HYPOTHETICAL CYTOSOLIC PROTEIN"/>
    <property type="match status" value="1"/>
</dbReference>
<proteinExistence type="inferred from homology"/>
<sequence length="156" mass="16885">MFRRSKRSAGTATPKNNSQTLNVCIIHADTIITGSVKTACDIRVDGAIHGNIIADKKIIINEQALIHGNVIGGSVEVKGKVKGDISSGTFLHLHQKAWVQGNLFTSKLIVDDGATLNGGINSGKFNSSILKMEGNKQIRQSEDWYKEKSNLKVSNI</sequence>
<organism evidence="2 3">
    <name type="scientific">Fodinibius salipaludis</name>
    <dbReference type="NCBI Taxonomy" id="2032627"/>
    <lineage>
        <taxon>Bacteria</taxon>
        <taxon>Pseudomonadati</taxon>
        <taxon>Balneolota</taxon>
        <taxon>Balneolia</taxon>
        <taxon>Balneolales</taxon>
        <taxon>Balneolaceae</taxon>
        <taxon>Fodinibius</taxon>
    </lineage>
</organism>
<accession>A0A2A2G695</accession>
<gene>
    <name evidence="2" type="ORF">CK503_15615</name>
</gene>
<evidence type="ECO:0008006" key="4">
    <source>
        <dbReference type="Google" id="ProtNLM"/>
    </source>
</evidence>
<comment type="caution">
    <text evidence="2">The sequence shown here is derived from an EMBL/GenBank/DDBJ whole genome shotgun (WGS) entry which is preliminary data.</text>
</comment>
<dbReference type="RefSeq" id="WP_095607769.1">
    <property type="nucleotide sequence ID" value="NZ_NSKE01000016.1"/>
</dbReference>
<evidence type="ECO:0000313" key="2">
    <source>
        <dbReference type="EMBL" id="PAU92660.1"/>
    </source>
</evidence>
<comment type="similarity">
    <text evidence="1">Belongs to the bactofilin family.</text>
</comment>
<dbReference type="AlphaFoldDB" id="A0A2A2G695"/>
<dbReference type="Proteomes" id="UP000218831">
    <property type="component" value="Unassembled WGS sequence"/>
</dbReference>
<dbReference type="InterPro" id="IPR007607">
    <property type="entry name" value="BacA/B"/>
</dbReference>
<dbReference type="PANTHER" id="PTHR35024:SF4">
    <property type="entry name" value="POLYMER-FORMING CYTOSKELETAL PROTEIN"/>
    <property type="match status" value="1"/>
</dbReference>
<dbReference type="Pfam" id="PF04519">
    <property type="entry name" value="Bactofilin"/>
    <property type="match status" value="1"/>
</dbReference>
<dbReference type="EMBL" id="NSKE01000016">
    <property type="protein sequence ID" value="PAU92660.1"/>
    <property type="molecule type" value="Genomic_DNA"/>
</dbReference>
<evidence type="ECO:0000256" key="1">
    <source>
        <dbReference type="ARBA" id="ARBA00044755"/>
    </source>
</evidence>
<reference evidence="2 3" key="1">
    <citation type="submission" date="2017-08" db="EMBL/GenBank/DDBJ databases">
        <title>Aliifodinibius alkalisoli sp. nov., isolated from saline alkaline soil.</title>
        <authorList>
            <person name="Liu D."/>
            <person name="Zhang G."/>
        </authorList>
    </citation>
    <scope>NUCLEOTIDE SEQUENCE [LARGE SCALE GENOMIC DNA]</scope>
    <source>
        <strain evidence="2 3">WN023</strain>
    </source>
</reference>
<keyword evidence="3" id="KW-1185">Reference proteome</keyword>
<evidence type="ECO:0000313" key="3">
    <source>
        <dbReference type="Proteomes" id="UP000218831"/>
    </source>
</evidence>
<dbReference type="OrthoDB" id="5432602at2"/>
<name>A0A2A2G695_9BACT</name>